<dbReference type="InParanoid" id="C7ZB20"/>
<reference evidence="1 2" key="1">
    <citation type="journal article" date="2009" name="PLoS Genet.">
        <title>The genome of Nectria haematococca: contribution of supernumerary chromosomes to gene expansion.</title>
        <authorList>
            <person name="Coleman J.J."/>
            <person name="Rounsley S.D."/>
            <person name="Rodriguez-Carres M."/>
            <person name="Kuo A."/>
            <person name="Wasmann C.C."/>
            <person name="Grimwood J."/>
            <person name="Schmutz J."/>
            <person name="Taga M."/>
            <person name="White G.J."/>
            <person name="Zhou S."/>
            <person name="Schwartz D.C."/>
            <person name="Freitag M."/>
            <person name="Ma L.J."/>
            <person name="Danchin E.G."/>
            <person name="Henrissat B."/>
            <person name="Coutinho P.M."/>
            <person name="Nelson D.R."/>
            <person name="Straney D."/>
            <person name="Napoli C.A."/>
            <person name="Barker B.M."/>
            <person name="Gribskov M."/>
            <person name="Rep M."/>
            <person name="Kroken S."/>
            <person name="Molnar I."/>
            <person name="Rensing C."/>
            <person name="Kennell J.C."/>
            <person name="Zamora J."/>
            <person name="Farman M.L."/>
            <person name="Selker E.U."/>
            <person name="Salamov A."/>
            <person name="Shapiro H."/>
            <person name="Pangilinan J."/>
            <person name="Lindquist E."/>
            <person name="Lamers C."/>
            <person name="Grigoriev I.V."/>
            <person name="Geiser D.M."/>
            <person name="Covert S.F."/>
            <person name="Temporini E."/>
            <person name="Vanetten H.D."/>
        </authorList>
    </citation>
    <scope>NUCLEOTIDE SEQUENCE [LARGE SCALE GENOMIC DNA]</scope>
    <source>
        <strain evidence="2">ATCC MYA-4622 / CBS 123669 / FGSC 9596 / NRRL 45880 / 77-13-4</strain>
    </source>
</reference>
<name>C7ZB20_FUSV7</name>
<dbReference type="KEGG" id="nhe:NECHADRAFT_83135"/>
<keyword evidence="2" id="KW-1185">Reference proteome</keyword>
<sequence length="166" mass="18189">MCNQALRAEPLIQADVRTHHPKAIFSGFQAVSSLPCNLNCPSLPWQVEDDRSLPIVCCEEKMATCCDTSGVPPNLPENTLTRHLQVRLMLAISLSLGRRQMEPAVIVSGTQGKTTKPATEGLTRQLPENNLHAIKFDTKEDRRDTAFECLAYGPAKCIGSAFAARV</sequence>
<protein>
    <submittedName>
        <fullName evidence="1">Uncharacterized protein</fullName>
    </submittedName>
</protein>
<dbReference type="Proteomes" id="UP000005206">
    <property type="component" value="Chromosome 7"/>
</dbReference>
<dbReference type="GeneID" id="9670739"/>
<accession>C7ZB20</accession>
<dbReference type="HOGENOM" id="CLU_1603187_0_0_1"/>
<dbReference type="RefSeq" id="XP_003044545.1">
    <property type="nucleotide sequence ID" value="XM_003044499.1"/>
</dbReference>
<dbReference type="EMBL" id="GG698914">
    <property type="protein sequence ID" value="EEU38832.1"/>
    <property type="molecule type" value="Genomic_DNA"/>
</dbReference>
<dbReference type="AlphaFoldDB" id="C7ZB20"/>
<organism evidence="1 2">
    <name type="scientific">Fusarium vanettenii (strain ATCC MYA-4622 / CBS 123669 / FGSC 9596 / NRRL 45880 / 77-13-4)</name>
    <name type="common">Fusarium solani subsp. pisi</name>
    <dbReference type="NCBI Taxonomy" id="660122"/>
    <lineage>
        <taxon>Eukaryota</taxon>
        <taxon>Fungi</taxon>
        <taxon>Dikarya</taxon>
        <taxon>Ascomycota</taxon>
        <taxon>Pezizomycotina</taxon>
        <taxon>Sordariomycetes</taxon>
        <taxon>Hypocreomycetidae</taxon>
        <taxon>Hypocreales</taxon>
        <taxon>Nectriaceae</taxon>
        <taxon>Fusarium</taxon>
        <taxon>Fusarium solani species complex</taxon>
        <taxon>Fusarium vanettenii</taxon>
    </lineage>
</organism>
<evidence type="ECO:0000313" key="2">
    <source>
        <dbReference type="Proteomes" id="UP000005206"/>
    </source>
</evidence>
<dbReference type="VEuPathDB" id="FungiDB:NECHADRAFT_83135"/>
<proteinExistence type="predicted"/>
<evidence type="ECO:0000313" key="1">
    <source>
        <dbReference type="EMBL" id="EEU38832.1"/>
    </source>
</evidence>
<gene>
    <name evidence="1" type="ORF">NECHADRAFT_83135</name>
</gene>